<organism evidence="1 2">
    <name type="scientific">Paenibacillus cellulosilyticus</name>
    <dbReference type="NCBI Taxonomy" id="375489"/>
    <lineage>
        <taxon>Bacteria</taxon>
        <taxon>Bacillati</taxon>
        <taxon>Bacillota</taxon>
        <taxon>Bacilli</taxon>
        <taxon>Bacillales</taxon>
        <taxon>Paenibacillaceae</taxon>
        <taxon>Paenibacillus</taxon>
    </lineage>
</organism>
<dbReference type="EMBL" id="QGTQ01000003">
    <property type="protein sequence ID" value="PWW06296.1"/>
    <property type="molecule type" value="Genomic_DNA"/>
</dbReference>
<dbReference type="RefSeq" id="WP_181394737.1">
    <property type="nucleotide sequence ID" value="NZ_QGTQ01000003.1"/>
</dbReference>
<reference evidence="1 2" key="1">
    <citation type="submission" date="2018-05" db="EMBL/GenBank/DDBJ databases">
        <title>Genomic Encyclopedia of Type Strains, Phase III (KMG-III): the genomes of soil and plant-associated and newly described type strains.</title>
        <authorList>
            <person name="Whitman W."/>
        </authorList>
    </citation>
    <scope>NUCLEOTIDE SEQUENCE [LARGE SCALE GENOMIC DNA]</scope>
    <source>
        <strain evidence="1 2">CECT 5696</strain>
    </source>
</reference>
<dbReference type="AlphaFoldDB" id="A0A2V2YXY2"/>
<keyword evidence="2" id="KW-1185">Reference proteome</keyword>
<gene>
    <name evidence="1" type="ORF">DFQ01_103198</name>
</gene>
<comment type="caution">
    <text evidence="1">The sequence shown here is derived from an EMBL/GenBank/DDBJ whole genome shotgun (WGS) entry which is preliminary data.</text>
</comment>
<evidence type="ECO:0000313" key="2">
    <source>
        <dbReference type="Proteomes" id="UP000246635"/>
    </source>
</evidence>
<accession>A0A2V2YXY2</accession>
<name>A0A2V2YXY2_9BACL</name>
<dbReference type="Proteomes" id="UP000246635">
    <property type="component" value="Unassembled WGS sequence"/>
</dbReference>
<evidence type="ECO:0000313" key="1">
    <source>
        <dbReference type="EMBL" id="PWW06296.1"/>
    </source>
</evidence>
<sequence>MNWTVASRDELDFIANRDPEAPIEYRVAAAAELKRRNRQRRQEEALCFAAL</sequence>
<protein>
    <submittedName>
        <fullName evidence="1">Uncharacterized protein</fullName>
    </submittedName>
</protein>
<proteinExistence type="predicted"/>